<accession>A0A2P2NU05</accession>
<dbReference type="EMBL" id="GGEC01065502">
    <property type="protein sequence ID" value="MBX45986.1"/>
    <property type="molecule type" value="Transcribed_RNA"/>
</dbReference>
<protein>
    <submittedName>
        <fullName evidence="1">Uncharacterized protein</fullName>
    </submittedName>
</protein>
<reference evidence="1" key="1">
    <citation type="submission" date="2018-02" db="EMBL/GenBank/DDBJ databases">
        <title>Rhizophora mucronata_Transcriptome.</title>
        <authorList>
            <person name="Meera S.P."/>
            <person name="Sreeshan A."/>
            <person name="Augustine A."/>
        </authorList>
    </citation>
    <scope>NUCLEOTIDE SEQUENCE</scope>
    <source>
        <tissue evidence="1">Leaf</tissue>
    </source>
</reference>
<name>A0A2P2NU05_RHIMU</name>
<sequence length="38" mass="4664">MQHFSLIHRQYYKSIACRKFNQKILPRGKKIMLNLTKE</sequence>
<organism evidence="1">
    <name type="scientific">Rhizophora mucronata</name>
    <name type="common">Asiatic mangrove</name>
    <dbReference type="NCBI Taxonomy" id="61149"/>
    <lineage>
        <taxon>Eukaryota</taxon>
        <taxon>Viridiplantae</taxon>
        <taxon>Streptophyta</taxon>
        <taxon>Embryophyta</taxon>
        <taxon>Tracheophyta</taxon>
        <taxon>Spermatophyta</taxon>
        <taxon>Magnoliopsida</taxon>
        <taxon>eudicotyledons</taxon>
        <taxon>Gunneridae</taxon>
        <taxon>Pentapetalae</taxon>
        <taxon>rosids</taxon>
        <taxon>fabids</taxon>
        <taxon>Malpighiales</taxon>
        <taxon>Rhizophoraceae</taxon>
        <taxon>Rhizophora</taxon>
    </lineage>
</organism>
<dbReference type="AlphaFoldDB" id="A0A2P2NU05"/>
<proteinExistence type="predicted"/>
<evidence type="ECO:0000313" key="1">
    <source>
        <dbReference type="EMBL" id="MBX45986.1"/>
    </source>
</evidence>